<protein>
    <submittedName>
        <fullName evidence="1">Uncharacterized protein</fullName>
    </submittedName>
</protein>
<dbReference type="AlphaFoldDB" id="A0A9D9HIB0"/>
<reference evidence="1" key="2">
    <citation type="journal article" date="2021" name="PeerJ">
        <title>Extensive microbial diversity within the chicken gut microbiome revealed by metagenomics and culture.</title>
        <authorList>
            <person name="Gilroy R."/>
            <person name="Ravi A."/>
            <person name="Getino M."/>
            <person name="Pursley I."/>
            <person name="Horton D.L."/>
            <person name="Alikhan N.F."/>
            <person name="Baker D."/>
            <person name="Gharbi K."/>
            <person name="Hall N."/>
            <person name="Watson M."/>
            <person name="Adriaenssens E.M."/>
            <person name="Foster-Nyarko E."/>
            <person name="Jarju S."/>
            <person name="Secka A."/>
            <person name="Antonio M."/>
            <person name="Oren A."/>
            <person name="Chaudhuri R.R."/>
            <person name="La Ragione R."/>
            <person name="Hildebrand F."/>
            <person name="Pallen M.J."/>
        </authorList>
    </citation>
    <scope>NUCLEOTIDE SEQUENCE</scope>
    <source>
        <strain evidence="1">B1-20833</strain>
    </source>
</reference>
<dbReference type="Proteomes" id="UP000823661">
    <property type="component" value="Unassembled WGS sequence"/>
</dbReference>
<accession>A0A9D9HIB0</accession>
<organism evidence="1 2">
    <name type="scientific">Candidatus Cryptobacteroides intestinavium</name>
    <dbReference type="NCBI Taxonomy" id="2840766"/>
    <lineage>
        <taxon>Bacteria</taxon>
        <taxon>Pseudomonadati</taxon>
        <taxon>Bacteroidota</taxon>
        <taxon>Bacteroidia</taxon>
        <taxon>Bacteroidales</taxon>
        <taxon>Candidatus Cryptobacteroides</taxon>
    </lineage>
</organism>
<proteinExistence type="predicted"/>
<evidence type="ECO:0000313" key="1">
    <source>
        <dbReference type="EMBL" id="MBO8451262.1"/>
    </source>
</evidence>
<sequence length="273" mass="31150">MADTQKEIDIISHCIKFMSNKEALNRLFTRNGLKLRNSFSYSEAAEIFEASPDSLGIDEVTALFRSEWKPCDIERHIGHLKSGLLNGHNWHGARPSFLHRSIQDKVRECSNGVISLEDYLAIGSDIFKHEYFMVATHDICESSIILSDESVIPPIGNKSISDFVYDGIPYDLKVSSHPAEWKDRAGRMTIEEKKALATELYEGADSERIREDAARCRHNWGLNRMYYLVADQDIWLNDPQSAIDFLIAQLDDPDNCFEINVHGLDIHVCFVEQ</sequence>
<evidence type="ECO:0000313" key="2">
    <source>
        <dbReference type="Proteomes" id="UP000823661"/>
    </source>
</evidence>
<reference evidence="1" key="1">
    <citation type="submission" date="2020-10" db="EMBL/GenBank/DDBJ databases">
        <authorList>
            <person name="Gilroy R."/>
        </authorList>
    </citation>
    <scope>NUCLEOTIDE SEQUENCE</scope>
    <source>
        <strain evidence="1">B1-20833</strain>
    </source>
</reference>
<comment type="caution">
    <text evidence="1">The sequence shown here is derived from an EMBL/GenBank/DDBJ whole genome shotgun (WGS) entry which is preliminary data.</text>
</comment>
<gene>
    <name evidence="1" type="ORF">IAC06_00050</name>
</gene>
<name>A0A9D9HIB0_9BACT</name>
<dbReference type="EMBL" id="JADIMI010000002">
    <property type="protein sequence ID" value="MBO8451262.1"/>
    <property type="molecule type" value="Genomic_DNA"/>
</dbReference>